<dbReference type="RefSeq" id="WP_114480564.1">
    <property type="nucleotide sequence ID" value="NZ_QPII01000019.1"/>
</dbReference>
<sequence length="313" mass="34930">MAHVTFIHGIANKPPPDELLRIWRQALADDGDALPLGDLGVTSRMVYWADVLYAAPDADAAAHEGILENSPEAIDGGGDAELPVPTTVEERIFLEGLRDRLTDLSNAEIMAAGAPDPTDEAPLGLERVPLPWSFKKRFMAAFLRDAHHYLFDVNFSPRPGEQYRVQQEIRRRFVEALGDSLITRPHVVVSHSMGTVIAYDCLKRVSECPPVDGFMTLGSPLGLDEIQDQLQPGWSRRDGYPHETIFGGWANAYDRLDPVCGFAARLANDFRQAGNRVIDDRRVSNGGKWRHSIGKYLRQSRVRSQLRQLLDLP</sequence>
<feature type="domain" description="AB hydrolase-1" evidence="1">
    <location>
        <begin position="131"/>
        <end position="294"/>
    </location>
</feature>
<dbReference type="InterPro" id="IPR029058">
    <property type="entry name" value="AB_hydrolase_fold"/>
</dbReference>
<keyword evidence="3" id="KW-1185">Reference proteome</keyword>
<comment type="caution">
    <text evidence="2">The sequence shown here is derived from an EMBL/GenBank/DDBJ whole genome shotgun (WGS) entry which is preliminary data.</text>
</comment>
<dbReference type="SUPFAM" id="SSF53474">
    <property type="entry name" value="alpha/beta-Hydrolases"/>
    <property type="match status" value="1"/>
</dbReference>
<dbReference type="Gene3D" id="3.40.50.1820">
    <property type="entry name" value="alpha/beta hydrolase"/>
    <property type="match status" value="1"/>
</dbReference>
<dbReference type="EMBL" id="QPII01000019">
    <property type="protein sequence ID" value="RCV86938.1"/>
    <property type="molecule type" value="Genomic_DNA"/>
</dbReference>
<name>A0A368TQQ0_9GAMM</name>
<evidence type="ECO:0000313" key="3">
    <source>
        <dbReference type="Proteomes" id="UP000252405"/>
    </source>
</evidence>
<proteinExistence type="predicted"/>
<evidence type="ECO:0000313" key="2">
    <source>
        <dbReference type="EMBL" id="RCV86938.1"/>
    </source>
</evidence>
<organism evidence="2 3">
    <name type="scientific">Billgrantia montanilacus</name>
    <dbReference type="NCBI Taxonomy" id="2282305"/>
    <lineage>
        <taxon>Bacteria</taxon>
        <taxon>Pseudomonadati</taxon>
        <taxon>Pseudomonadota</taxon>
        <taxon>Gammaproteobacteria</taxon>
        <taxon>Oceanospirillales</taxon>
        <taxon>Halomonadaceae</taxon>
        <taxon>Billgrantia</taxon>
    </lineage>
</organism>
<accession>A0A368TQQ0</accession>
<dbReference type="Proteomes" id="UP000252405">
    <property type="component" value="Unassembled WGS sequence"/>
</dbReference>
<protein>
    <recommendedName>
        <fullName evidence="1">AB hydrolase-1 domain-containing protein</fullName>
    </recommendedName>
</protein>
<dbReference type="Pfam" id="PF12697">
    <property type="entry name" value="Abhydrolase_6"/>
    <property type="match status" value="1"/>
</dbReference>
<reference evidence="2 3" key="1">
    <citation type="submission" date="2018-07" db="EMBL/GenBank/DDBJ databases">
        <title>Halomonas montanilacus sp. nov., isolated from Lake Pengyan on Tibetan Plateau.</title>
        <authorList>
            <person name="Lu H."/>
            <person name="Xing P."/>
            <person name="Wu Q."/>
        </authorList>
    </citation>
    <scope>NUCLEOTIDE SEQUENCE [LARGE SCALE GENOMIC DNA]</scope>
    <source>
        <strain evidence="2 3">PYC7W</strain>
    </source>
</reference>
<evidence type="ECO:0000259" key="1">
    <source>
        <dbReference type="Pfam" id="PF12697"/>
    </source>
</evidence>
<dbReference type="OrthoDB" id="70513at2"/>
<dbReference type="InterPro" id="IPR000073">
    <property type="entry name" value="AB_hydrolase_1"/>
</dbReference>
<gene>
    <name evidence="2" type="ORF">DU505_19110</name>
</gene>
<dbReference type="AlphaFoldDB" id="A0A368TQQ0"/>